<sequence>CSQEQRILAQPALQRGSWLSHTGARKFRTPAGFLRLSLTGARKFWTPAGFLWLSLAHRP</sequence>
<dbReference type="Proteomes" id="UP000265520">
    <property type="component" value="Unassembled WGS sequence"/>
</dbReference>
<evidence type="ECO:0000313" key="2">
    <source>
        <dbReference type="Proteomes" id="UP000265520"/>
    </source>
</evidence>
<proteinExistence type="predicted"/>
<name>A0A392TY35_9FABA</name>
<dbReference type="AlphaFoldDB" id="A0A392TY35"/>
<protein>
    <submittedName>
        <fullName evidence="1">Uncharacterized protein</fullName>
    </submittedName>
</protein>
<reference evidence="1 2" key="1">
    <citation type="journal article" date="2018" name="Front. Plant Sci.">
        <title>Red Clover (Trifolium pratense) and Zigzag Clover (T. medium) - A Picture of Genomic Similarities and Differences.</title>
        <authorList>
            <person name="Dluhosova J."/>
            <person name="Istvanek J."/>
            <person name="Nedelnik J."/>
            <person name="Repkova J."/>
        </authorList>
    </citation>
    <scope>NUCLEOTIDE SEQUENCE [LARGE SCALE GENOMIC DNA]</scope>
    <source>
        <strain evidence="2">cv. 10/8</strain>
        <tissue evidence="1">Leaf</tissue>
    </source>
</reference>
<dbReference type="EMBL" id="LXQA010688082">
    <property type="protein sequence ID" value="MCI66073.1"/>
    <property type="molecule type" value="Genomic_DNA"/>
</dbReference>
<evidence type="ECO:0000313" key="1">
    <source>
        <dbReference type="EMBL" id="MCI66073.1"/>
    </source>
</evidence>
<comment type="caution">
    <text evidence="1">The sequence shown here is derived from an EMBL/GenBank/DDBJ whole genome shotgun (WGS) entry which is preliminary data.</text>
</comment>
<organism evidence="1 2">
    <name type="scientific">Trifolium medium</name>
    <dbReference type="NCBI Taxonomy" id="97028"/>
    <lineage>
        <taxon>Eukaryota</taxon>
        <taxon>Viridiplantae</taxon>
        <taxon>Streptophyta</taxon>
        <taxon>Embryophyta</taxon>
        <taxon>Tracheophyta</taxon>
        <taxon>Spermatophyta</taxon>
        <taxon>Magnoliopsida</taxon>
        <taxon>eudicotyledons</taxon>
        <taxon>Gunneridae</taxon>
        <taxon>Pentapetalae</taxon>
        <taxon>rosids</taxon>
        <taxon>fabids</taxon>
        <taxon>Fabales</taxon>
        <taxon>Fabaceae</taxon>
        <taxon>Papilionoideae</taxon>
        <taxon>50 kb inversion clade</taxon>
        <taxon>NPAAA clade</taxon>
        <taxon>Hologalegina</taxon>
        <taxon>IRL clade</taxon>
        <taxon>Trifolieae</taxon>
        <taxon>Trifolium</taxon>
    </lineage>
</organism>
<feature type="non-terminal residue" evidence="1">
    <location>
        <position position="1"/>
    </location>
</feature>
<keyword evidence="2" id="KW-1185">Reference proteome</keyword>
<accession>A0A392TY35</accession>